<dbReference type="PANTHER" id="PTHR33377">
    <property type="entry name" value="OS10G0134700 PROTEIN-RELATED"/>
    <property type="match status" value="1"/>
</dbReference>
<dbReference type="SMART" id="SM01157">
    <property type="entry name" value="DUF1719"/>
    <property type="match status" value="1"/>
</dbReference>
<protein>
    <recommendedName>
        <fullName evidence="3">Rx N-terminal domain-containing protein</fullName>
    </recommendedName>
</protein>
<accession>A0A835ET10</accession>
<dbReference type="InterPro" id="IPR013181">
    <property type="entry name" value="DUF1719"/>
</dbReference>
<evidence type="ECO:0000313" key="1">
    <source>
        <dbReference type="EMBL" id="KAF8713956.1"/>
    </source>
</evidence>
<dbReference type="Pfam" id="PF08224">
    <property type="entry name" value="DUF1719"/>
    <property type="match status" value="1"/>
</dbReference>
<comment type="caution">
    <text evidence="1">The sequence shown here is derived from an EMBL/GenBank/DDBJ whole genome shotgun (WGS) entry which is preliminary data.</text>
</comment>
<gene>
    <name evidence="1" type="ORF">HU200_027942</name>
</gene>
<dbReference type="Proteomes" id="UP000636709">
    <property type="component" value="Unassembled WGS sequence"/>
</dbReference>
<sequence length="481" mass="54495">MGEILASAVVGETVNIIISSLIDRGDDNSTENMERLEMAHIKMESVLHVTDKWQITDVSLLRWRSKLKRAAQECGDALQRCKLRAIEEQEIRQLVSQSSFPKRVAYATRSFVSSITGSGHDEPRSSSTNIVRRSERFADGANEFLKFVEFSGTPRKYMFFNHLISNLLRGKSLRYQTLQGSRFYNLGIRPMSSPERGVEALVGFVCHDLKEPTKAFILGFMLRLSESTDIFGVISKCMQSVAPHFKFAAEGVKRELIQLPTQDFSWAGESAHWVNFHNTLTQRFRPNPLCCHQQEQNLRTSSRINNDAAASSSRLLSSLFPEEVITVFLQCHVSLSDEHKYTGSSSTEHNGSSSENSNMPPLKLGVLFLPHDSPKDIETESESYALEVIGEEVQEMVHRNACLQDIDEKLLPKAIDYLYQNKESKMYQMFLKSKHGTANLCVEKTSARRARASRSRIWKEASKDLSKLWIVRSSDKITSPT</sequence>
<proteinExistence type="predicted"/>
<name>A0A835ET10_9POAL</name>
<dbReference type="EMBL" id="JACEFO010001739">
    <property type="protein sequence ID" value="KAF8713956.1"/>
    <property type="molecule type" value="Genomic_DNA"/>
</dbReference>
<reference evidence="1" key="1">
    <citation type="submission" date="2020-07" db="EMBL/GenBank/DDBJ databases">
        <title>Genome sequence and genetic diversity analysis of an under-domesticated orphan crop, white fonio (Digitaria exilis).</title>
        <authorList>
            <person name="Bennetzen J.L."/>
            <person name="Chen S."/>
            <person name="Ma X."/>
            <person name="Wang X."/>
            <person name="Yssel A.E.J."/>
            <person name="Chaluvadi S.R."/>
            <person name="Johnson M."/>
            <person name="Gangashetty P."/>
            <person name="Hamidou F."/>
            <person name="Sanogo M.D."/>
            <person name="Zwaenepoel A."/>
            <person name="Wallace J."/>
            <person name="Van De Peer Y."/>
            <person name="Van Deynze A."/>
        </authorList>
    </citation>
    <scope>NUCLEOTIDE SEQUENCE</scope>
    <source>
        <tissue evidence="1">Leaves</tissue>
    </source>
</reference>
<organism evidence="1 2">
    <name type="scientific">Digitaria exilis</name>
    <dbReference type="NCBI Taxonomy" id="1010633"/>
    <lineage>
        <taxon>Eukaryota</taxon>
        <taxon>Viridiplantae</taxon>
        <taxon>Streptophyta</taxon>
        <taxon>Embryophyta</taxon>
        <taxon>Tracheophyta</taxon>
        <taxon>Spermatophyta</taxon>
        <taxon>Magnoliopsida</taxon>
        <taxon>Liliopsida</taxon>
        <taxon>Poales</taxon>
        <taxon>Poaceae</taxon>
        <taxon>PACMAD clade</taxon>
        <taxon>Panicoideae</taxon>
        <taxon>Panicodae</taxon>
        <taxon>Paniceae</taxon>
        <taxon>Anthephorinae</taxon>
        <taxon>Digitaria</taxon>
    </lineage>
</organism>
<evidence type="ECO:0008006" key="3">
    <source>
        <dbReference type="Google" id="ProtNLM"/>
    </source>
</evidence>
<keyword evidence="2" id="KW-1185">Reference proteome</keyword>
<dbReference type="AlphaFoldDB" id="A0A835ET10"/>
<evidence type="ECO:0000313" key="2">
    <source>
        <dbReference type="Proteomes" id="UP000636709"/>
    </source>
</evidence>
<dbReference type="PANTHER" id="PTHR33377:SF95">
    <property type="entry name" value="EXPRESSED PROTEIN"/>
    <property type="match status" value="1"/>
</dbReference>
<dbReference type="OrthoDB" id="584137at2759"/>